<accession>A0A2N1P154</accession>
<protein>
    <recommendedName>
        <fullName evidence="3">SWIM-type domain-containing protein</fullName>
    </recommendedName>
</protein>
<organism evidence="1 2">
    <name type="scientific">Rhizophagus irregularis</name>
    <dbReference type="NCBI Taxonomy" id="588596"/>
    <lineage>
        <taxon>Eukaryota</taxon>
        <taxon>Fungi</taxon>
        <taxon>Fungi incertae sedis</taxon>
        <taxon>Mucoromycota</taxon>
        <taxon>Glomeromycotina</taxon>
        <taxon>Glomeromycetes</taxon>
        <taxon>Glomerales</taxon>
        <taxon>Glomeraceae</taxon>
        <taxon>Rhizophagus</taxon>
    </lineage>
</organism>
<name>A0A2N1P154_9GLOM</name>
<evidence type="ECO:0000313" key="2">
    <source>
        <dbReference type="Proteomes" id="UP000233469"/>
    </source>
</evidence>
<dbReference type="EMBL" id="LLXL01000028">
    <property type="protein sequence ID" value="PKK79897.1"/>
    <property type="molecule type" value="Genomic_DNA"/>
</dbReference>
<dbReference type="Proteomes" id="UP000233469">
    <property type="component" value="Unassembled WGS sequence"/>
</dbReference>
<evidence type="ECO:0000313" key="1">
    <source>
        <dbReference type="EMBL" id="PKK79897.1"/>
    </source>
</evidence>
<reference evidence="1 2" key="1">
    <citation type="submission" date="2016-04" db="EMBL/GenBank/DDBJ databases">
        <title>Genome analyses suggest a sexual origin of heterokaryosis in a supposedly ancient asexual fungus.</title>
        <authorList>
            <person name="Ropars J."/>
            <person name="Sedzielewska K."/>
            <person name="Noel J."/>
            <person name="Charron P."/>
            <person name="Farinelli L."/>
            <person name="Marton T."/>
            <person name="Kruger M."/>
            <person name="Pelin A."/>
            <person name="Brachmann A."/>
            <person name="Corradi N."/>
        </authorList>
    </citation>
    <scope>NUCLEOTIDE SEQUENCE [LARGE SCALE GENOMIC DNA]</scope>
    <source>
        <strain evidence="1 2">C2</strain>
    </source>
</reference>
<dbReference type="AlphaFoldDB" id="A0A2N1P154"/>
<proteinExistence type="predicted"/>
<evidence type="ECO:0008006" key="3">
    <source>
        <dbReference type="Google" id="ProtNLM"/>
    </source>
</evidence>
<comment type="caution">
    <text evidence="1">The sequence shown here is derived from an EMBL/GenBank/DDBJ whole genome shotgun (WGS) entry which is preliminary data.</text>
</comment>
<dbReference type="VEuPathDB" id="FungiDB:FUN_004905"/>
<reference evidence="1 2" key="2">
    <citation type="submission" date="2017-10" db="EMBL/GenBank/DDBJ databases">
        <title>Extensive intraspecific genome diversity in a model arbuscular mycorrhizal fungus.</title>
        <authorList>
            <person name="Chen E.C.H."/>
            <person name="Morin E."/>
            <person name="Baudet D."/>
            <person name="Noel J."/>
            <person name="Ndikumana S."/>
            <person name="Charron P."/>
            <person name="St-Onge C."/>
            <person name="Giorgi J."/>
            <person name="Grigoriev I.V."/>
            <person name="Roux C."/>
            <person name="Martin F.M."/>
            <person name="Corradi N."/>
        </authorList>
    </citation>
    <scope>NUCLEOTIDE SEQUENCE [LARGE SCALE GENOMIC DNA]</scope>
    <source>
        <strain evidence="1 2">C2</strain>
    </source>
</reference>
<gene>
    <name evidence="1" type="ORF">RhiirC2_768622</name>
</gene>
<sequence>MANLKLNAIKSHELKYNLCDGSYCNCQDQSSLLCKHIHVAARSLGGLEIWNLLLDSKRVAF</sequence>